<dbReference type="Pfam" id="PF02690">
    <property type="entry name" value="Na_Pi_cotrans"/>
    <property type="match status" value="2"/>
</dbReference>
<evidence type="ECO:0000256" key="1">
    <source>
        <dbReference type="ARBA" id="ARBA00004651"/>
    </source>
</evidence>
<dbReference type="NCBIfam" id="NF037997">
    <property type="entry name" value="Na_Pi_symport"/>
    <property type="match status" value="1"/>
</dbReference>
<evidence type="ECO:0000313" key="8">
    <source>
        <dbReference type="Proteomes" id="UP000017081"/>
    </source>
</evidence>
<evidence type="ECO:0000256" key="2">
    <source>
        <dbReference type="ARBA" id="ARBA00022475"/>
    </source>
</evidence>
<accession>U7VDW4</accession>
<evidence type="ECO:0000256" key="4">
    <source>
        <dbReference type="ARBA" id="ARBA00022989"/>
    </source>
</evidence>
<evidence type="ECO:0000313" key="7">
    <source>
        <dbReference type="EMBL" id="ERT69008.1"/>
    </source>
</evidence>
<proteinExistence type="predicted"/>
<keyword evidence="3 6" id="KW-0812">Transmembrane</keyword>
<comment type="subcellular location">
    <subcellularLocation>
        <location evidence="1">Cell membrane</location>
        <topology evidence="1">Multi-pass membrane protein</topology>
    </subcellularLocation>
</comment>
<dbReference type="GO" id="GO:0005436">
    <property type="term" value="F:sodium:phosphate symporter activity"/>
    <property type="evidence" value="ECO:0007669"/>
    <property type="project" value="InterPro"/>
</dbReference>
<protein>
    <recommendedName>
        <fullName evidence="9">Na/Pi-cotransporter II-like protein</fullName>
    </recommendedName>
</protein>
<sequence length="517" mass="58185">MIWAILIDFIGSLGIFLYALELVSKESQKVFGENIKEYLKRLTENKYKAIATGAIVTGIVQSSSVVSVLIVNLVNSGILNLRDSIGLILGTNIGTTATGWIFSIKITAFSIPLIAVGSIVYFFSNKEVEKSKGKFIFGFGLLLLGLQYMSSSINPLRNDPNFIALFTLFKADTYFNIIKVVAIGTAVTAIIQSSSAAVGIILTLGLQGLINLETILALILGANIGTTITPIISSLNSSYEAKRTAMLCFFVKFILAIFFILVFPAYVKIVEILTASSGVAIKTAVANTFVNVVNTIIFLPFFGTIERVFSNIYKGKIDKVSISETELNTFLEITSNTMINIFNKEIIKVMKIIEDIFSKNEESESYKKIVLIDNEITEYFILKSGTLEKNIDSFKIYRYIKILSELKTIAKYLLKIKKNLSKENQKKEITNFYKILNIIFNDIRESYEDKKNNGLDDTLENITFLEKEIVAFQEKETSLENLKILTLYKRVIVHFRDLVKLYIEIKDIKFIKKSFRV</sequence>
<dbReference type="PANTHER" id="PTHR10010:SF46">
    <property type="entry name" value="SODIUM-DEPENDENT PHOSPHATE TRANSPORT PROTEIN 2B"/>
    <property type="match status" value="1"/>
</dbReference>
<dbReference type="STRING" id="1319815.HMPREF0202_01113"/>
<feature type="transmembrane region" description="Helical" evidence="6">
    <location>
        <begin position="279"/>
        <end position="302"/>
    </location>
</feature>
<dbReference type="GO" id="GO:0044341">
    <property type="term" value="P:sodium-dependent phosphate transport"/>
    <property type="evidence" value="ECO:0007669"/>
    <property type="project" value="InterPro"/>
</dbReference>
<keyword evidence="2" id="KW-1003">Cell membrane</keyword>
<feature type="transmembrane region" description="Helical" evidence="6">
    <location>
        <begin position="135"/>
        <end position="153"/>
    </location>
</feature>
<dbReference type="EMBL" id="AXZF01000039">
    <property type="protein sequence ID" value="ERT69008.1"/>
    <property type="molecule type" value="Genomic_DNA"/>
</dbReference>
<dbReference type="PATRIC" id="fig|1319815.3.peg.1070"/>
<keyword evidence="4 6" id="KW-1133">Transmembrane helix</keyword>
<feature type="transmembrane region" description="Helical" evidence="6">
    <location>
        <begin position="6"/>
        <end position="23"/>
    </location>
</feature>
<feature type="transmembrane region" description="Helical" evidence="6">
    <location>
        <begin position="244"/>
        <end position="267"/>
    </location>
</feature>
<gene>
    <name evidence="7" type="ORF">HMPREF0202_01113</name>
</gene>
<evidence type="ECO:0000256" key="5">
    <source>
        <dbReference type="ARBA" id="ARBA00023136"/>
    </source>
</evidence>
<feature type="transmembrane region" description="Helical" evidence="6">
    <location>
        <begin position="49"/>
        <end position="74"/>
    </location>
</feature>
<keyword evidence="5 6" id="KW-0472">Membrane</keyword>
<dbReference type="RefSeq" id="WP_023050653.1">
    <property type="nucleotide sequence ID" value="NZ_KI518181.1"/>
</dbReference>
<feature type="transmembrane region" description="Helical" evidence="6">
    <location>
        <begin position="214"/>
        <end position="232"/>
    </location>
</feature>
<dbReference type="PANTHER" id="PTHR10010">
    <property type="entry name" value="SOLUTE CARRIER FAMILY 34 SODIUM PHOSPHATE , MEMBER 2-RELATED"/>
    <property type="match status" value="1"/>
</dbReference>
<feature type="transmembrane region" description="Helical" evidence="6">
    <location>
        <begin position="100"/>
        <end position="123"/>
    </location>
</feature>
<evidence type="ECO:0008006" key="9">
    <source>
        <dbReference type="Google" id="ProtNLM"/>
    </source>
</evidence>
<dbReference type="GO" id="GO:0005886">
    <property type="term" value="C:plasma membrane"/>
    <property type="evidence" value="ECO:0007669"/>
    <property type="project" value="UniProtKB-SubCell"/>
</dbReference>
<evidence type="ECO:0000256" key="3">
    <source>
        <dbReference type="ARBA" id="ARBA00022692"/>
    </source>
</evidence>
<dbReference type="InterPro" id="IPR003841">
    <property type="entry name" value="Na/Pi_transpt"/>
</dbReference>
<dbReference type="eggNOG" id="COG1283">
    <property type="taxonomic scope" value="Bacteria"/>
</dbReference>
<organism evidence="7 8">
    <name type="scientific">Cetobacterium somerae ATCC BAA-474</name>
    <dbReference type="NCBI Taxonomy" id="1319815"/>
    <lineage>
        <taxon>Bacteria</taxon>
        <taxon>Fusobacteriati</taxon>
        <taxon>Fusobacteriota</taxon>
        <taxon>Fusobacteriia</taxon>
        <taxon>Fusobacteriales</taxon>
        <taxon>Fusobacteriaceae</taxon>
        <taxon>Cetobacterium</taxon>
    </lineage>
</organism>
<reference evidence="7 8" key="1">
    <citation type="submission" date="2013-08" db="EMBL/GenBank/DDBJ databases">
        <authorList>
            <person name="Weinstock G."/>
            <person name="Sodergren E."/>
            <person name="Wylie T."/>
            <person name="Fulton L."/>
            <person name="Fulton R."/>
            <person name="Fronick C."/>
            <person name="O'Laughlin M."/>
            <person name="Godfrey J."/>
            <person name="Miner T."/>
            <person name="Herter B."/>
            <person name="Appelbaum E."/>
            <person name="Cordes M."/>
            <person name="Lek S."/>
            <person name="Wollam A."/>
            <person name="Pepin K.H."/>
            <person name="Palsikar V.B."/>
            <person name="Mitreva M."/>
            <person name="Wilson R.K."/>
        </authorList>
    </citation>
    <scope>NUCLEOTIDE SEQUENCE [LARGE SCALE GENOMIC DNA]</scope>
    <source>
        <strain evidence="7 8">ATCC BAA-474</strain>
    </source>
</reference>
<dbReference type="AlphaFoldDB" id="U7VDW4"/>
<feature type="transmembrane region" description="Helical" evidence="6">
    <location>
        <begin position="173"/>
        <end position="202"/>
    </location>
</feature>
<evidence type="ECO:0000256" key="6">
    <source>
        <dbReference type="SAM" id="Phobius"/>
    </source>
</evidence>
<name>U7VDW4_9FUSO</name>
<keyword evidence="8" id="KW-1185">Reference proteome</keyword>
<comment type="caution">
    <text evidence="7">The sequence shown here is derived from an EMBL/GenBank/DDBJ whole genome shotgun (WGS) entry which is preliminary data.</text>
</comment>
<dbReference type="HOGENOM" id="CLU_025623_0_1_0"/>
<dbReference type="Proteomes" id="UP000017081">
    <property type="component" value="Unassembled WGS sequence"/>
</dbReference>